<dbReference type="Proteomes" id="UP000321927">
    <property type="component" value="Unassembled WGS sequence"/>
</dbReference>
<accession>A0ABY3HUE4</accession>
<evidence type="ECO:0000256" key="1">
    <source>
        <dbReference type="SAM" id="Phobius"/>
    </source>
</evidence>
<organism evidence="2 3">
    <name type="scientific">Algoriphagus ratkowskyi</name>
    <dbReference type="NCBI Taxonomy" id="57028"/>
    <lineage>
        <taxon>Bacteria</taxon>
        <taxon>Pseudomonadati</taxon>
        <taxon>Bacteroidota</taxon>
        <taxon>Cytophagia</taxon>
        <taxon>Cytophagales</taxon>
        <taxon>Cyclobacteriaceae</taxon>
        <taxon>Algoriphagus</taxon>
    </lineage>
</organism>
<reference evidence="2 3" key="1">
    <citation type="submission" date="2019-08" db="EMBL/GenBank/DDBJ databases">
        <title>Genome of Algoriphagus ratkowskyi IC026.</title>
        <authorList>
            <person name="Bowman J.P."/>
        </authorList>
    </citation>
    <scope>NUCLEOTIDE SEQUENCE [LARGE SCALE GENOMIC DNA]</scope>
    <source>
        <strain evidence="2 3">IC026</strain>
    </source>
</reference>
<evidence type="ECO:0008006" key="4">
    <source>
        <dbReference type="Google" id="ProtNLM"/>
    </source>
</evidence>
<feature type="transmembrane region" description="Helical" evidence="1">
    <location>
        <begin position="12"/>
        <end position="31"/>
    </location>
</feature>
<keyword evidence="1" id="KW-1133">Transmembrane helix</keyword>
<keyword evidence="1" id="KW-0812">Transmembrane</keyword>
<evidence type="ECO:0000313" key="3">
    <source>
        <dbReference type="Proteomes" id="UP000321927"/>
    </source>
</evidence>
<keyword evidence="3" id="KW-1185">Reference proteome</keyword>
<keyword evidence="1" id="KW-0472">Membrane</keyword>
<dbReference type="EMBL" id="VORV01000001">
    <property type="protein sequence ID" value="TXD79574.1"/>
    <property type="molecule type" value="Genomic_DNA"/>
</dbReference>
<proteinExistence type="predicted"/>
<comment type="caution">
    <text evidence="2">The sequence shown here is derived from an EMBL/GenBank/DDBJ whole genome shotgun (WGS) entry which is preliminary data.</text>
</comment>
<sequence length="297" mass="34991">MINHFFKRIISFLIMLMALNIFMFFLIKGFYIKDYNEVDLNYSSYLLADSHGTPLGDFTEINNVHNFSGQSDSYLDMERKLKYLIRNTQVEKIYISVDDHTLSPTRENQNNLDRSAYYTTKNDYSSYLKYIREKYLVYYCVFLNDRYNLVIKHFIQDELFNTSKWGGVRSKSSWENLSAIQQQEISRDRINNYFKTSTPSAGMSESLLRIISLCQQNDIDLIGLRFPFTKTYADILNNESYNADSVLMNYDLPIIDFDSLYLEQDSLFRDMDHLDRKGGEKFAKVLFNNQGVSKINN</sequence>
<name>A0ABY3HUE4_9BACT</name>
<protein>
    <recommendedName>
        <fullName evidence="4">SGNH/GDSL hydrolase family protein</fullName>
    </recommendedName>
</protein>
<evidence type="ECO:0000313" key="2">
    <source>
        <dbReference type="EMBL" id="TXD79574.1"/>
    </source>
</evidence>
<gene>
    <name evidence="2" type="ORF">ESW18_00105</name>
</gene>